<evidence type="ECO:0000313" key="3">
    <source>
        <dbReference type="EMBL" id="MVT44397.1"/>
    </source>
</evidence>
<evidence type="ECO:0000313" key="4">
    <source>
        <dbReference type="Proteomes" id="UP000468388"/>
    </source>
</evidence>
<dbReference type="GO" id="GO:0020037">
    <property type="term" value="F:heme binding"/>
    <property type="evidence" value="ECO:0007669"/>
    <property type="project" value="InterPro"/>
</dbReference>
<dbReference type="PANTHER" id="PTHR10422">
    <property type="entry name" value="CYTOCHROME C OXIDASE SUBUNIT 1"/>
    <property type="match status" value="1"/>
</dbReference>
<dbReference type="GO" id="GO:0004129">
    <property type="term" value="F:cytochrome-c oxidase activity"/>
    <property type="evidence" value="ECO:0007669"/>
    <property type="project" value="InterPro"/>
</dbReference>
<accession>A0A6N8JGN8</accession>
<dbReference type="Pfam" id="PF00115">
    <property type="entry name" value="COX1"/>
    <property type="match status" value="1"/>
</dbReference>
<feature type="transmembrane region" description="Helical" evidence="1">
    <location>
        <begin position="583"/>
        <end position="606"/>
    </location>
</feature>
<dbReference type="InterPro" id="IPR000883">
    <property type="entry name" value="Cyt_C_Oxase_1"/>
</dbReference>
<feature type="transmembrane region" description="Helical" evidence="1">
    <location>
        <begin position="442"/>
        <end position="463"/>
    </location>
</feature>
<name>A0A6N8JGN8_9BACT</name>
<dbReference type="AlphaFoldDB" id="A0A6N8JGN8"/>
<dbReference type="Gene3D" id="1.20.210.10">
    <property type="entry name" value="Cytochrome c oxidase-like, subunit I domain"/>
    <property type="match status" value="1"/>
</dbReference>
<proteinExistence type="predicted"/>
<dbReference type="InterPro" id="IPR036927">
    <property type="entry name" value="Cyt_c_oxase-like_su1_sf"/>
</dbReference>
<dbReference type="GO" id="GO:0016020">
    <property type="term" value="C:membrane"/>
    <property type="evidence" value="ECO:0007669"/>
    <property type="project" value="InterPro"/>
</dbReference>
<comment type="caution">
    <text evidence="3">The sequence shown here is derived from an EMBL/GenBank/DDBJ whole genome shotgun (WGS) entry which is preliminary data.</text>
</comment>
<dbReference type="RefSeq" id="WP_157303192.1">
    <property type="nucleotide sequence ID" value="NZ_BAAAZB010000036.1"/>
</dbReference>
<feature type="transmembrane region" description="Helical" evidence="1">
    <location>
        <begin position="281"/>
        <end position="304"/>
    </location>
</feature>
<reference evidence="3 4" key="1">
    <citation type="submission" date="2019-12" db="EMBL/GenBank/DDBJ databases">
        <title>The draft genomic sequence of strain Chitinophaga oryziterrae JCM 16595.</title>
        <authorList>
            <person name="Zhang X."/>
        </authorList>
    </citation>
    <scope>NUCLEOTIDE SEQUENCE [LARGE SCALE GENOMIC DNA]</scope>
    <source>
        <strain evidence="3 4">JCM 16595</strain>
    </source>
</reference>
<dbReference type="InterPro" id="IPR054309">
    <property type="entry name" value="NorB_cytochrome_c-like"/>
</dbReference>
<feature type="transmembrane region" description="Helical" evidence="1">
    <location>
        <begin position="360"/>
        <end position="382"/>
    </location>
</feature>
<feature type="transmembrane region" description="Helical" evidence="1">
    <location>
        <begin position="661"/>
        <end position="688"/>
    </location>
</feature>
<feature type="transmembrane region" description="Helical" evidence="1">
    <location>
        <begin position="541"/>
        <end position="563"/>
    </location>
</feature>
<evidence type="ECO:0000256" key="1">
    <source>
        <dbReference type="SAM" id="Phobius"/>
    </source>
</evidence>
<feature type="transmembrane region" description="Helical" evidence="1">
    <location>
        <begin position="409"/>
        <end position="430"/>
    </location>
</feature>
<keyword evidence="1" id="KW-1133">Transmembrane helix</keyword>
<dbReference type="PANTHER" id="PTHR10422:SF38">
    <property type="entry name" value="CYTOCHROME B SUBUNIT OF NITRIC OXIDE REDUCTASE"/>
    <property type="match status" value="1"/>
</dbReference>
<organism evidence="3 4">
    <name type="scientific">Chitinophaga oryziterrae</name>
    <dbReference type="NCBI Taxonomy" id="1031224"/>
    <lineage>
        <taxon>Bacteria</taxon>
        <taxon>Pseudomonadati</taxon>
        <taxon>Bacteroidota</taxon>
        <taxon>Chitinophagia</taxon>
        <taxon>Chitinophagales</taxon>
        <taxon>Chitinophagaceae</taxon>
        <taxon>Chitinophaga</taxon>
    </lineage>
</organism>
<feature type="transmembrane region" description="Helical" evidence="1">
    <location>
        <begin position="513"/>
        <end position="535"/>
    </location>
</feature>
<dbReference type="EMBL" id="WRXO01000011">
    <property type="protein sequence ID" value="MVT44397.1"/>
    <property type="molecule type" value="Genomic_DNA"/>
</dbReference>
<protein>
    <submittedName>
        <fullName evidence="3">Nitric-oxide reductase large subunit</fullName>
    </submittedName>
</protein>
<dbReference type="OrthoDB" id="9767153at2"/>
<feature type="transmembrane region" description="Helical" evidence="1">
    <location>
        <begin position="227"/>
        <end position="247"/>
    </location>
</feature>
<keyword evidence="1" id="KW-0472">Membrane</keyword>
<sequence>MTPRKLWISLAIVMIASFAVLLFYGNDIYHNLPPIPEKVVSDKGEVLFTGQDIKDGQNVWQSIGGQTVGSIWGHGSYIAPDWTADYLHREANIMLSELAAMDGKTYSQLPADQQAMYGERLKTSIRTNTFDTLRNQIVFSAPRVKAFQQLSVYYEGLFMTDTAFNTLRNQYAIPFNTVKDTERMRKMNAFLAWTTWVCITERPGSKATYTNNWPGDAIVGNIPPAALHLWSGFSILLLLACVGLLILHHAHNKDEVPVVLPLEDPLRNEKATPSMKATLKYFWIVSALIIVQMLAGVITAHYGVEGNAFYGFPLDKFLPASVSRSWHVQLAIFWIATSWLATGLYIAPAVSGYEPKFQKAGVNILFIALVIVVVGSLIGQWLGVMQKLGLVDNFLWGHQGYEYIELGRVWQILLLAGLVIWLILMLRALLPALRKRDESRHLLTLFVIASIAIAVFYAAGLMYGRQTHLVIAEYWRWWVVHLWVEGFFEVFATVVAAFLFCRLGLLHIRHATVAVLFSTIIFLAGGILGTFHHIYFSATPIAVLALGATFSALEIVPLVLIGYEAYHNYTLSRSTLWIKAYKWPIYCFIAMCFWNFLGAGIFGFAINPPIALYYIQGLNTTAVHGHTALFGVYGILGIGLMLFVLHGLYPERHWNDKLIGTAFWLINIGLLVMVTISMLPMGILQAIASIQHGYWYARSAEFMHTDTMQTLRWLRVPGDIILATGEFLLVVFIIGLKTGWSLKEKR</sequence>
<feature type="domain" description="Nitric oxide reductase subunit B cytochrome c-like" evidence="2">
    <location>
        <begin position="36"/>
        <end position="214"/>
    </location>
</feature>
<feature type="transmembrane region" description="Helical" evidence="1">
    <location>
        <begin position="475"/>
        <end position="501"/>
    </location>
</feature>
<feature type="transmembrane region" description="Helical" evidence="1">
    <location>
        <begin position="326"/>
        <end position="348"/>
    </location>
</feature>
<keyword evidence="1" id="KW-0812">Transmembrane</keyword>
<gene>
    <name evidence="3" type="ORF">GO495_27635</name>
</gene>
<dbReference type="GO" id="GO:0009060">
    <property type="term" value="P:aerobic respiration"/>
    <property type="evidence" value="ECO:0007669"/>
    <property type="project" value="InterPro"/>
</dbReference>
<feature type="transmembrane region" description="Helical" evidence="1">
    <location>
        <begin position="626"/>
        <end position="649"/>
    </location>
</feature>
<dbReference type="Pfam" id="PF22085">
    <property type="entry name" value="NorB_cytochrome_c-like"/>
    <property type="match status" value="1"/>
</dbReference>
<feature type="transmembrane region" description="Helical" evidence="1">
    <location>
        <begin position="7"/>
        <end position="25"/>
    </location>
</feature>
<feature type="transmembrane region" description="Helical" evidence="1">
    <location>
        <begin position="720"/>
        <end position="740"/>
    </location>
</feature>
<dbReference type="SUPFAM" id="SSF81442">
    <property type="entry name" value="Cytochrome c oxidase subunit I-like"/>
    <property type="match status" value="1"/>
</dbReference>
<evidence type="ECO:0000259" key="2">
    <source>
        <dbReference type="Pfam" id="PF22085"/>
    </source>
</evidence>
<keyword evidence="4" id="KW-1185">Reference proteome</keyword>
<dbReference type="Proteomes" id="UP000468388">
    <property type="component" value="Unassembled WGS sequence"/>
</dbReference>